<dbReference type="Gene3D" id="3.30.230.10">
    <property type="match status" value="1"/>
</dbReference>
<evidence type="ECO:0000313" key="8">
    <source>
        <dbReference type="Proteomes" id="UP000292052"/>
    </source>
</evidence>
<keyword evidence="1" id="KW-0547">Nucleotide-binding</keyword>
<dbReference type="InterPro" id="IPR041095">
    <property type="entry name" value="EFG_II"/>
</dbReference>
<dbReference type="GO" id="GO:0005525">
    <property type="term" value="F:GTP binding"/>
    <property type="evidence" value="ECO:0007669"/>
    <property type="project" value="UniProtKB-KW"/>
</dbReference>
<dbReference type="EMBL" id="QDEB01080307">
    <property type="protein sequence ID" value="RZC34417.1"/>
    <property type="molecule type" value="Genomic_DNA"/>
</dbReference>
<evidence type="ECO:0000256" key="3">
    <source>
        <dbReference type="ARBA" id="ARBA00022917"/>
    </source>
</evidence>
<dbReference type="SUPFAM" id="SSF52540">
    <property type="entry name" value="P-loop containing nucleoside triphosphate hydrolases"/>
    <property type="match status" value="1"/>
</dbReference>
<dbReference type="GO" id="GO:0032790">
    <property type="term" value="P:ribosome disassembly"/>
    <property type="evidence" value="ECO:0007669"/>
    <property type="project" value="TreeGrafter"/>
</dbReference>
<dbReference type="SUPFAM" id="SSF50447">
    <property type="entry name" value="Translation proteins"/>
    <property type="match status" value="1"/>
</dbReference>
<accession>A0A482VPY8</accession>
<sequence length="855" mass="96356">MFLIRNFKTVYKPRLIDCLRHNSTRKKFEDVDINNIRNIGILAHIDAGKTTTTERMLYYSGLITQMGEVHHGNTVTDYMDQERERGITITAAAVTLYWKQHQFNLIDTPGHIDFTMEVEQTLNVLDGAVVVLDGSAGVEAQTLTVWRQADRYKIPRIIFVNKMDRSDASLVSSCKSIEEKLQVPVLCLQLPIIDNGNFIGMIDILTMEKIIYDKSKEKQISHVELSEKSDPKSWNEAKLARTRVVDTLSVFDDTLANLIISSESFDAITTRDIMTAVRQVTLKQQAVPVLLGSAYKNIGIQPLMDSVILYLPSPNERNKHFASFEDGLCARAFKVKHDKQKGPLVFFRIYNGQFNKGQRIYSIQQEKTEECSKLYAAYADEFKEVDSIKNGNIAVVSGLKQVMSGDLVTNSQTSAQKAKNKMLKLSNKKHSDIKEESVESLFGTGPQVPEPVFFCSIEPPSLAYQTALEQALNELQREDPSLRVINDIETGQTVLSGMGELHLEIIKDRILKQYKVDADLGPLQIAYWEAPKTRVTDSLLVDTKIGNNKQMVNVKLSIIPTDHLVSNSEIMKLDKSPDSASNIASIFPKHLLAIRQGIEVGMAHGPKIGSRIVNTEVMLHMFEVGRGTSESMISATVTRLVQKLIGESETNVLEPIMFLEVATPEEYVSAIMADLSRRRPDIKNVTIRGNMKIITVNVPLAELLGYSTTIRTISSGTATFTMEFNEYQIMSAVDEDSAIRSVRAQIPYPYAWMKNIVTKKRRSLEEASANKQTNFTLHKYYQTVSSTYDALENIMTNMVNHFTHFSDNLKEVVFVFGVTPVCPFEVYTIRISTVARGHLEKNHVMENNRKQLKVL</sequence>
<dbReference type="InterPro" id="IPR053905">
    <property type="entry name" value="EF-G-like_DII"/>
</dbReference>
<keyword evidence="5" id="KW-0342">GTP-binding</keyword>
<dbReference type="InterPro" id="IPR000795">
    <property type="entry name" value="T_Tr_GTP-bd_dom"/>
</dbReference>
<dbReference type="NCBIfam" id="TIGR00231">
    <property type="entry name" value="small_GTP"/>
    <property type="match status" value="1"/>
</dbReference>
<dbReference type="FunFam" id="3.30.70.240:FF:000001">
    <property type="entry name" value="Elongation factor G"/>
    <property type="match status" value="1"/>
</dbReference>
<feature type="non-terminal residue" evidence="7">
    <location>
        <position position="855"/>
    </location>
</feature>
<dbReference type="SUPFAM" id="SSF54980">
    <property type="entry name" value="EF-G C-terminal domain-like"/>
    <property type="match status" value="2"/>
</dbReference>
<keyword evidence="4" id="KW-0496">Mitochondrion</keyword>
<dbReference type="FunFam" id="3.30.70.870:FF:000001">
    <property type="entry name" value="Elongation factor G"/>
    <property type="match status" value="1"/>
</dbReference>
<evidence type="ECO:0000256" key="4">
    <source>
        <dbReference type="ARBA" id="ARBA00023128"/>
    </source>
</evidence>
<name>A0A482VPY8_ASBVE</name>
<dbReference type="AlphaFoldDB" id="A0A482VPY8"/>
<dbReference type="PRINTS" id="PR00315">
    <property type="entry name" value="ELONGATNFCT"/>
</dbReference>
<proteinExistence type="predicted"/>
<dbReference type="Pfam" id="PF22042">
    <property type="entry name" value="EF-G_D2"/>
    <property type="match status" value="1"/>
</dbReference>
<dbReference type="Proteomes" id="UP000292052">
    <property type="component" value="Unassembled WGS sequence"/>
</dbReference>
<dbReference type="InterPro" id="IPR027417">
    <property type="entry name" value="P-loop_NTPase"/>
</dbReference>
<dbReference type="InterPro" id="IPR005225">
    <property type="entry name" value="Small_GTP-bd"/>
</dbReference>
<dbReference type="GO" id="GO:0003746">
    <property type="term" value="F:translation elongation factor activity"/>
    <property type="evidence" value="ECO:0007669"/>
    <property type="project" value="UniProtKB-KW"/>
</dbReference>
<keyword evidence="2" id="KW-0251">Elongation factor</keyword>
<dbReference type="GO" id="GO:0003924">
    <property type="term" value="F:GTPase activity"/>
    <property type="evidence" value="ECO:0007669"/>
    <property type="project" value="InterPro"/>
</dbReference>
<evidence type="ECO:0000256" key="2">
    <source>
        <dbReference type="ARBA" id="ARBA00022768"/>
    </source>
</evidence>
<comment type="caution">
    <text evidence="7">The sequence shown here is derived from an EMBL/GenBank/DDBJ whole genome shotgun (WGS) entry which is preliminary data.</text>
</comment>
<dbReference type="SMART" id="SM00838">
    <property type="entry name" value="EFG_C"/>
    <property type="match status" value="1"/>
</dbReference>
<evidence type="ECO:0000313" key="7">
    <source>
        <dbReference type="EMBL" id="RZC34417.1"/>
    </source>
</evidence>
<dbReference type="InterPro" id="IPR020568">
    <property type="entry name" value="Ribosomal_Su5_D2-typ_SF"/>
</dbReference>
<dbReference type="InterPro" id="IPR009022">
    <property type="entry name" value="EFG_III"/>
</dbReference>
<dbReference type="InterPro" id="IPR031157">
    <property type="entry name" value="G_TR_CS"/>
</dbReference>
<evidence type="ECO:0000256" key="5">
    <source>
        <dbReference type="ARBA" id="ARBA00023134"/>
    </source>
</evidence>
<dbReference type="SUPFAM" id="SSF54211">
    <property type="entry name" value="Ribosomal protein S5 domain 2-like"/>
    <property type="match status" value="1"/>
</dbReference>
<dbReference type="PANTHER" id="PTHR43261:SF1">
    <property type="entry name" value="RIBOSOME-RELEASING FACTOR 2, MITOCHONDRIAL"/>
    <property type="match status" value="1"/>
</dbReference>
<dbReference type="Gene3D" id="3.30.70.870">
    <property type="entry name" value="Elongation Factor G (Translational Gtpase), domain 3"/>
    <property type="match status" value="1"/>
</dbReference>
<evidence type="ECO:0000256" key="1">
    <source>
        <dbReference type="ARBA" id="ARBA00022741"/>
    </source>
</evidence>
<dbReference type="GO" id="GO:0032543">
    <property type="term" value="P:mitochondrial translation"/>
    <property type="evidence" value="ECO:0007669"/>
    <property type="project" value="TreeGrafter"/>
</dbReference>
<dbReference type="Pfam" id="PF14492">
    <property type="entry name" value="EFG_III"/>
    <property type="match status" value="1"/>
</dbReference>
<dbReference type="Gene3D" id="3.30.70.240">
    <property type="match status" value="1"/>
</dbReference>
<dbReference type="STRING" id="1661398.A0A482VPY8"/>
<dbReference type="CDD" id="cd03713">
    <property type="entry name" value="EFG_mtEFG_C"/>
    <property type="match status" value="1"/>
</dbReference>
<dbReference type="FunFam" id="3.40.50.300:FF:000514">
    <property type="entry name" value="Ribosome-releasing factor 2, mitochondrial"/>
    <property type="match status" value="1"/>
</dbReference>
<keyword evidence="3" id="KW-0648">Protein biosynthesis</keyword>
<dbReference type="Gene3D" id="2.40.30.10">
    <property type="entry name" value="Translation factors"/>
    <property type="match status" value="1"/>
</dbReference>
<feature type="domain" description="Tr-type G" evidence="6">
    <location>
        <begin position="34"/>
        <end position="315"/>
    </location>
</feature>
<dbReference type="PANTHER" id="PTHR43261">
    <property type="entry name" value="TRANSLATION ELONGATION FACTOR G-RELATED"/>
    <property type="match status" value="1"/>
</dbReference>
<keyword evidence="8" id="KW-1185">Reference proteome</keyword>
<dbReference type="GO" id="GO:0005759">
    <property type="term" value="C:mitochondrial matrix"/>
    <property type="evidence" value="ECO:0007669"/>
    <property type="project" value="UniProtKB-ARBA"/>
</dbReference>
<gene>
    <name evidence="7" type="ORF">BDFB_008130</name>
</gene>
<dbReference type="Gene3D" id="3.40.50.300">
    <property type="entry name" value="P-loop containing nucleotide triphosphate hydrolases"/>
    <property type="match status" value="1"/>
</dbReference>
<dbReference type="InterPro" id="IPR014721">
    <property type="entry name" value="Ribsml_uS5_D2-typ_fold_subgr"/>
</dbReference>
<protein>
    <submittedName>
        <fullName evidence="7">Ribosome-releasing factor 2, mitochondrial</fullName>
    </submittedName>
</protein>
<dbReference type="InterPro" id="IPR035649">
    <property type="entry name" value="EFG_V"/>
</dbReference>
<dbReference type="Pfam" id="PF00009">
    <property type="entry name" value="GTP_EFTU"/>
    <property type="match status" value="1"/>
</dbReference>
<dbReference type="InterPro" id="IPR000640">
    <property type="entry name" value="EFG_V-like"/>
</dbReference>
<dbReference type="PROSITE" id="PS00301">
    <property type="entry name" value="G_TR_1"/>
    <property type="match status" value="1"/>
</dbReference>
<organism evidence="7 8">
    <name type="scientific">Asbolus verrucosus</name>
    <name type="common">Desert ironclad beetle</name>
    <dbReference type="NCBI Taxonomy" id="1661398"/>
    <lineage>
        <taxon>Eukaryota</taxon>
        <taxon>Metazoa</taxon>
        <taxon>Ecdysozoa</taxon>
        <taxon>Arthropoda</taxon>
        <taxon>Hexapoda</taxon>
        <taxon>Insecta</taxon>
        <taxon>Pterygota</taxon>
        <taxon>Neoptera</taxon>
        <taxon>Endopterygota</taxon>
        <taxon>Coleoptera</taxon>
        <taxon>Polyphaga</taxon>
        <taxon>Cucujiformia</taxon>
        <taxon>Tenebrionidae</taxon>
        <taxon>Pimeliinae</taxon>
        <taxon>Asbolus</taxon>
    </lineage>
</organism>
<dbReference type="CDD" id="cd16262">
    <property type="entry name" value="EFG_III"/>
    <property type="match status" value="1"/>
</dbReference>
<dbReference type="PROSITE" id="PS51722">
    <property type="entry name" value="G_TR_2"/>
    <property type="match status" value="1"/>
</dbReference>
<dbReference type="InterPro" id="IPR009000">
    <property type="entry name" value="Transl_B-barrel_sf"/>
</dbReference>
<evidence type="ECO:0000259" key="6">
    <source>
        <dbReference type="PROSITE" id="PS51722"/>
    </source>
</evidence>
<dbReference type="InterPro" id="IPR035647">
    <property type="entry name" value="EFG_III/V"/>
</dbReference>
<dbReference type="CDD" id="cd01886">
    <property type="entry name" value="EF-G"/>
    <property type="match status" value="1"/>
</dbReference>
<dbReference type="Gene3D" id="3.30.900.20">
    <property type="match status" value="1"/>
</dbReference>
<dbReference type="Pfam" id="PF00679">
    <property type="entry name" value="EFG_C"/>
    <property type="match status" value="1"/>
</dbReference>
<dbReference type="OrthoDB" id="198619at2759"/>
<dbReference type="InterPro" id="IPR053729">
    <property type="entry name" value="MAD2L1BP_domain_sf"/>
</dbReference>
<reference evidence="7 8" key="1">
    <citation type="submission" date="2017-03" db="EMBL/GenBank/DDBJ databases">
        <title>Genome of the blue death feigning beetle - Asbolus verrucosus.</title>
        <authorList>
            <person name="Rider S.D."/>
        </authorList>
    </citation>
    <scope>NUCLEOTIDE SEQUENCE [LARGE SCALE GENOMIC DNA]</scope>
    <source>
        <strain evidence="7">Butters</strain>
        <tissue evidence="7">Head and leg muscle</tissue>
    </source>
</reference>